<dbReference type="EMBL" id="RCHU01000093">
    <property type="protein sequence ID" value="TKS15241.1"/>
    <property type="molecule type" value="Genomic_DNA"/>
</dbReference>
<protein>
    <submittedName>
        <fullName evidence="1">Uncharacterized protein</fullName>
    </submittedName>
</protein>
<accession>A0A4U5QWY7</accession>
<dbReference type="AlphaFoldDB" id="A0A4U5QWY7"/>
<evidence type="ECO:0000313" key="1">
    <source>
        <dbReference type="EMBL" id="TKS15241.1"/>
    </source>
</evidence>
<sequence length="117" mass="13087">MVTSLCNENVRWKSYKPSTIPPPSTPIDFQQLAQQIRALTEAILATQQIKAFPIHPPPVLRQHACSSNTSRAPAAPFHVRNWEKQNGRALPLFLKADLVIMRTTPIQGHQIKTAADQ</sequence>
<gene>
    <name evidence="1" type="ORF">D5086_0000035170</name>
</gene>
<proteinExistence type="predicted"/>
<reference evidence="1" key="1">
    <citation type="submission" date="2018-10" db="EMBL/GenBank/DDBJ databases">
        <title>Population genomic analysis revealed the cold adaptation of white poplar.</title>
        <authorList>
            <person name="Liu Y.-J."/>
        </authorList>
    </citation>
    <scope>NUCLEOTIDE SEQUENCE [LARGE SCALE GENOMIC DNA]</scope>
    <source>
        <strain evidence="1">PAL-ZL1</strain>
    </source>
</reference>
<comment type="caution">
    <text evidence="1">The sequence shown here is derived from an EMBL/GenBank/DDBJ whole genome shotgun (WGS) entry which is preliminary data.</text>
</comment>
<organism evidence="1">
    <name type="scientific">Populus alba</name>
    <name type="common">White poplar</name>
    <dbReference type="NCBI Taxonomy" id="43335"/>
    <lineage>
        <taxon>Eukaryota</taxon>
        <taxon>Viridiplantae</taxon>
        <taxon>Streptophyta</taxon>
        <taxon>Embryophyta</taxon>
        <taxon>Tracheophyta</taxon>
        <taxon>Spermatophyta</taxon>
        <taxon>Magnoliopsida</taxon>
        <taxon>eudicotyledons</taxon>
        <taxon>Gunneridae</taxon>
        <taxon>Pentapetalae</taxon>
        <taxon>rosids</taxon>
        <taxon>fabids</taxon>
        <taxon>Malpighiales</taxon>
        <taxon>Salicaceae</taxon>
        <taxon>Saliceae</taxon>
        <taxon>Populus</taxon>
    </lineage>
</organism>
<name>A0A4U5QWY7_POPAL</name>